<feature type="domain" description="Ketoreductase" evidence="4">
    <location>
        <begin position="8"/>
        <end position="191"/>
    </location>
</feature>
<accession>A0A5B2WTS5</accession>
<dbReference type="GO" id="GO:0016616">
    <property type="term" value="F:oxidoreductase activity, acting on the CH-OH group of donors, NAD or NADP as acceptor"/>
    <property type="evidence" value="ECO:0007669"/>
    <property type="project" value="UniProtKB-ARBA"/>
</dbReference>
<name>A0A5B2WTS5_9PSEU</name>
<dbReference type="AlphaFoldDB" id="A0A5B2WTS5"/>
<dbReference type="PANTHER" id="PTHR43115:SF4">
    <property type="entry name" value="DEHYDROGENASE_REDUCTASE SDR FAMILY MEMBER 11"/>
    <property type="match status" value="1"/>
</dbReference>
<reference evidence="5 6" key="1">
    <citation type="submission" date="2019-09" db="EMBL/GenBank/DDBJ databases">
        <title>Goodfellowia gen. nov., a new genus of the Pseudonocardineae related to Actinoalloteichus, containing Goodfellowia coeruleoviolacea gen. nov., comb. nov. gen. nov., comb. nov.</title>
        <authorList>
            <person name="Labeda D."/>
        </authorList>
    </citation>
    <scope>NUCLEOTIDE SEQUENCE [LARGE SCALE GENOMIC DNA]</scope>
    <source>
        <strain evidence="5 6">AN110305</strain>
    </source>
</reference>
<comment type="similarity">
    <text evidence="1 3">Belongs to the short-chain dehydrogenases/reductases (SDR) family.</text>
</comment>
<evidence type="ECO:0000313" key="5">
    <source>
        <dbReference type="EMBL" id="KAA2253829.1"/>
    </source>
</evidence>
<dbReference type="InterPro" id="IPR002347">
    <property type="entry name" value="SDR_fam"/>
</dbReference>
<comment type="caution">
    <text evidence="5">The sequence shown here is derived from an EMBL/GenBank/DDBJ whole genome shotgun (WGS) entry which is preliminary data.</text>
</comment>
<dbReference type="InterPro" id="IPR057326">
    <property type="entry name" value="KR_dom"/>
</dbReference>
<dbReference type="SUPFAM" id="SSF51735">
    <property type="entry name" value="NAD(P)-binding Rossmann-fold domains"/>
    <property type="match status" value="1"/>
</dbReference>
<protein>
    <submittedName>
        <fullName evidence="5">SDR family oxidoreductase</fullName>
    </submittedName>
</protein>
<dbReference type="InterPro" id="IPR036291">
    <property type="entry name" value="NAD(P)-bd_dom_sf"/>
</dbReference>
<reference evidence="5 6" key="2">
    <citation type="submission" date="2019-09" db="EMBL/GenBank/DDBJ databases">
        <authorList>
            <person name="Jin C."/>
        </authorList>
    </citation>
    <scope>NUCLEOTIDE SEQUENCE [LARGE SCALE GENOMIC DNA]</scope>
    <source>
        <strain evidence="5 6">AN110305</strain>
    </source>
</reference>
<dbReference type="FunFam" id="3.40.50.720:FF:000047">
    <property type="entry name" value="NADP-dependent L-serine/L-allo-threonine dehydrogenase"/>
    <property type="match status" value="1"/>
</dbReference>
<evidence type="ECO:0000256" key="3">
    <source>
        <dbReference type="RuleBase" id="RU000363"/>
    </source>
</evidence>
<dbReference type="PRINTS" id="PR00080">
    <property type="entry name" value="SDRFAMILY"/>
</dbReference>
<dbReference type="OrthoDB" id="9775296at2"/>
<evidence type="ECO:0000313" key="6">
    <source>
        <dbReference type="Proteomes" id="UP000323454"/>
    </source>
</evidence>
<organism evidence="5 6">
    <name type="scientific">Solihabitans fulvus</name>
    <dbReference type="NCBI Taxonomy" id="1892852"/>
    <lineage>
        <taxon>Bacteria</taxon>
        <taxon>Bacillati</taxon>
        <taxon>Actinomycetota</taxon>
        <taxon>Actinomycetes</taxon>
        <taxon>Pseudonocardiales</taxon>
        <taxon>Pseudonocardiaceae</taxon>
        <taxon>Solihabitans</taxon>
    </lineage>
</organism>
<keyword evidence="6" id="KW-1185">Reference proteome</keyword>
<dbReference type="SMART" id="SM00822">
    <property type="entry name" value="PKS_KR"/>
    <property type="match status" value="1"/>
</dbReference>
<dbReference type="PRINTS" id="PR00081">
    <property type="entry name" value="GDHRDH"/>
</dbReference>
<dbReference type="EMBL" id="VUOB01000064">
    <property type="protein sequence ID" value="KAA2253829.1"/>
    <property type="molecule type" value="Genomic_DNA"/>
</dbReference>
<gene>
    <name evidence="5" type="ORF">F0L68_31580</name>
</gene>
<proteinExistence type="inferred from homology"/>
<sequence>MNQPLSGRVAVVTGASSGIGAATATLLAERGASVALLARRVDRLDELAQRIKDNGGQALAVEADATSLGSVTEAAAAVRNTFGPADLVVNNAGVMLPNPIEERRFEEWERQIDLNVTGVLRTIHAFLPDLLEVAKDGKPADLINVSSVAADAIFPSFAAYCASKAAVSHMSANLRVELGPKGVRVTALEPGVVVSELQSHVTDAGVTEWLDNMIGSIDVLQSADIAEIIAFTATQPKHVNLSRITVYPTQQA</sequence>
<dbReference type="RefSeq" id="WP_149853523.1">
    <property type="nucleotide sequence ID" value="NZ_VUOB01000064.1"/>
</dbReference>
<evidence type="ECO:0000256" key="1">
    <source>
        <dbReference type="ARBA" id="ARBA00006484"/>
    </source>
</evidence>
<dbReference type="Gene3D" id="3.40.50.720">
    <property type="entry name" value="NAD(P)-binding Rossmann-like Domain"/>
    <property type="match status" value="1"/>
</dbReference>
<evidence type="ECO:0000256" key="2">
    <source>
        <dbReference type="ARBA" id="ARBA00023002"/>
    </source>
</evidence>
<dbReference type="Proteomes" id="UP000323454">
    <property type="component" value="Unassembled WGS sequence"/>
</dbReference>
<keyword evidence="2" id="KW-0560">Oxidoreductase</keyword>
<evidence type="ECO:0000259" key="4">
    <source>
        <dbReference type="SMART" id="SM00822"/>
    </source>
</evidence>
<dbReference type="Pfam" id="PF00106">
    <property type="entry name" value="adh_short"/>
    <property type="match status" value="1"/>
</dbReference>
<dbReference type="PROSITE" id="PS00061">
    <property type="entry name" value="ADH_SHORT"/>
    <property type="match status" value="1"/>
</dbReference>
<dbReference type="InterPro" id="IPR020904">
    <property type="entry name" value="Sc_DH/Rdtase_CS"/>
</dbReference>
<dbReference type="PANTHER" id="PTHR43115">
    <property type="entry name" value="DEHYDROGENASE/REDUCTASE SDR FAMILY MEMBER 11"/>
    <property type="match status" value="1"/>
</dbReference>